<keyword evidence="12" id="KW-1185">Reference proteome</keyword>
<proteinExistence type="inferred from homology"/>
<dbReference type="PANTHER" id="PTHR11649">
    <property type="entry name" value="MSS1/TRME-RELATED GTP-BINDING PROTEIN"/>
    <property type="match status" value="1"/>
</dbReference>
<keyword evidence="9" id="KW-0131">Cell cycle</keyword>
<dbReference type="OrthoDB" id="391988at2759"/>
<dbReference type="GO" id="GO:0046872">
    <property type="term" value="F:metal ion binding"/>
    <property type="evidence" value="ECO:0007669"/>
    <property type="project" value="UniProtKB-KW"/>
</dbReference>
<dbReference type="Gene3D" id="3.40.50.300">
    <property type="entry name" value="P-loop containing nucleotide triphosphate hydrolases"/>
    <property type="match status" value="1"/>
</dbReference>
<dbReference type="GO" id="GO:0051301">
    <property type="term" value="P:cell division"/>
    <property type="evidence" value="ECO:0007669"/>
    <property type="project" value="UniProtKB-KW"/>
</dbReference>
<evidence type="ECO:0000256" key="4">
    <source>
        <dbReference type="ARBA" id="ARBA00022723"/>
    </source>
</evidence>
<dbReference type="PROSITE" id="PS51706">
    <property type="entry name" value="G_ENGB"/>
    <property type="match status" value="1"/>
</dbReference>
<comment type="caution">
    <text evidence="11">The sequence shown here is derived from an EMBL/GenBank/DDBJ whole genome shotgun (WGS) entry which is preliminary data.</text>
</comment>
<sequence>MHNMAALHCGTPACLSRAVPITPQSLGLSCSRSQHSRRLRAAVRTAAAPPYDGFQYMQLDLPPPLFSNVRKSAFVKSSTRVVDCPPDALPEFALIGRSNVGKSSLLNSLTSNDRLAKVSREPGLTKLINHYIINDNWHLVDLPGYGFAKAGKNNREEWLRFTKDYFISRENLVSVLLLVDSSVPPQPVDKQCADWLAECEVPFCIVFTKIDNRKRDMPTNAQNIRAFKQAMAEEWEELPRCFETSSRTGAGKSELLGYIASLREMHLRSSTK</sequence>
<protein>
    <submittedName>
        <fullName evidence="11">Putative GTP-binding protein EngB</fullName>
    </submittedName>
</protein>
<dbReference type="InterPro" id="IPR027417">
    <property type="entry name" value="P-loop_NTPase"/>
</dbReference>
<evidence type="ECO:0000313" key="11">
    <source>
        <dbReference type="EMBL" id="PNH06610.1"/>
    </source>
</evidence>
<dbReference type="Pfam" id="PF01926">
    <property type="entry name" value="MMR_HSR1"/>
    <property type="match status" value="1"/>
</dbReference>
<comment type="similarity">
    <text evidence="2">Belongs to the TRAFAC class TrmE-Era-EngA-EngB-Septin-like GTPase superfamily. EngB GTPase family.</text>
</comment>
<accession>A0A2J8A271</accession>
<dbReference type="NCBIfam" id="TIGR03598">
    <property type="entry name" value="GTPase_YsxC"/>
    <property type="match status" value="1"/>
</dbReference>
<dbReference type="HAMAP" id="MF_00321">
    <property type="entry name" value="GTPase_EngB"/>
    <property type="match status" value="1"/>
</dbReference>
<keyword evidence="3" id="KW-0132">Cell division</keyword>
<evidence type="ECO:0000256" key="6">
    <source>
        <dbReference type="ARBA" id="ARBA00022842"/>
    </source>
</evidence>
<reference evidence="11 12" key="1">
    <citation type="journal article" date="2017" name="Mol. Biol. Evol.">
        <title>The 4-celled Tetrabaena socialis nuclear genome reveals the essential components for genetic control of cell number at the origin of multicellularity in the volvocine lineage.</title>
        <authorList>
            <person name="Featherston J."/>
            <person name="Arakaki Y."/>
            <person name="Hanschen E.R."/>
            <person name="Ferris P.J."/>
            <person name="Michod R.E."/>
            <person name="Olson B.J.S.C."/>
            <person name="Nozaki H."/>
            <person name="Durand P.M."/>
        </authorList>
    </citation>
    <scope>NUCLEOTIDE SEQUENCE [LARGE SCALE GENOMIC DNA]</scope>
    <source>
        <strain evidence="11 12">NIES-571</strain>
    </source>
</reference>
<feature type="domain" description="EngB-type G" evidence="10">
    <location>
        <begin position="88"/>
        <end position="265"/>
    </location>
</feature>
<evidence type="ECO:0000256" key="1">
    <source>
        <dbReference type="ARBA" id="ARBA00001946"/>
    </source>
</evidence>
<dbReference type="InterPro" id="IPR030393">
    <property type="entry name" value="G_ENGB_dom"/>
</dbReference>
<evidence type="ECO:0000256" key="8">
    <source>
        <dbReference type="ARBA" id="ARBA00023210"/>
    </source>
</evidence>
<evidence type="ECO:0000256" key="5">
    <source>
        <dbReference type="ARBA" id="ARBA00022741"/>
    </source>
</evidence>
<dbReference type="AlphaFoldDB" id="A0A2J8A271"/>
<dbReference type="EMBL" id="PGGS01000225">
    <property type="protein sequence ID" value="PNH06610.1"/>
    <property type="molecule type" value="Genomic_DNA"/>
</dbReference>
<evidence type="ECO:0000256" key="2">
    <source>
        <dbReference type="ARBA" id="ARBA00009638"/>
    </source>
</evidence>
<dbReference type="PANTHER" id="PTHR11649:SF13">
    <property type="entry name" value="ENGB-TYPE G DOMAIN-CONTAINING PROTEIN"/>
    <property type="match status" value="1"/>
</dbReference>
<keyword evidence="4" id="KW-0479">Metal-binding</keyword>
<dbReference type="Proteomes" id="UP000236333">
    <property type="component" value="Unassembled WGS sequence"/>
</dbReference>
<organism evidence="11 12">
    <name type="scientific">Tetrabaena socialis</name>
    <dbReference type="NCBI Taxonomy" id="47790"/>
    <lineage>
        <taxon>Eukaryota</taxon>
        <taxon>Viridiplantae</taxon>
        <taxon>Chlorophyta</taxon>
        <taxon>core chlorophytes</taxon>
        <taxon>Chlorophyceae</taxon>
        <taxon>CS clade</taxon>
        <taxon>Chlamydomonadales</taxon>
        <taxon>Tetrabaenaceae</taxon>
        <taxon>Tetrabaena</taxon>
    </lineage>
</organism>
<evidence type="ECO:0000259" key="10">
    <source>
        <dbReference type="PROSITE" id="PS51706"/>
    </source>
</evidence>
<evidence type="ECO:0000256" key="9">
    <source>
        <dbReference type="ARBA" id="ARBA00023306"/>
    </source>
</evidence>
<dbReference type="GO" id="GO:0005525">
    <property type="term" value="F:GTP binding"/>
    <property type="evidence" value="ECO:0007669"/>
    <property type="project" value="UniProtKB-KW"/>
</dbReference>
<dbReference type="InterPro" id="IPR019987">
    <property type="entry name" value="GTP-bd_ribosome_bio_YsxC"/>
</dbReference>
<dbReference type="InterPro" id="IPR006073">
    <property type="entry name" value="GTP-bd"/>
</dbReference>
<keyword evidence="6" id="KW-0460">Magnesium</keyword>
<name>A0A2J8A271_9CHLO</name>
<evidence type="ECO:0000256" key="3">
    <source>
        <dbReference type="ARBA" id="ARBA00022618"/>
    </source>
</evidence>
<gene>
    <name evidence="11" type="ORF">TSOC_006990</name>
</gene>
<keyword evidence="8" id="KW-0717">Septation</keyword>
<keyword evidence="5" id="KW-0547">Nucleotide-binding</keyword>
<dbReference type="SUPFAM" id="SSF52540">
    <property type="entry name" value="P-loop containing nucleoside triphosphate hydrolases"/>
    <property type="match status" value="1"/>
</dbReference>
<dbReference type="CDD" id="cd01876">
    <property type="entry name" value="YihA_EngB"/>
    <property type="match status" value="1"/>
</dbReference>
<keyword evidence="7" id="KW-0342">GTP-binding</keyword>
<evidence type="ECO:0000313" key="12">
    <source>
        <dbReference type="Proteomes" id="UP000236333"/>
    </source>
</evidence>
<evidence type="ECO:0000256" key="7">
    <source>
        <dbReference type="ARBA" id="ARBA00023134"/>
    </source>
</evidence>
<comment type="cofactor">
    <cofactor evidence="1">
        <name>Mg(2+)</name>
        <dbReference type="ChEBI" id="CHEBI:18420"/>
    </cofactor>
</comment>